<dbReference type="OrthoDB" id="5854641at2759"/>
<gene>
    <name evidence="1" type="ORF">OESDEN_07216</name>
</gene>
<keyword evidence="2" id="KW-1185">Reference proteome</keyword>
<reference evidence="1 2" key="1">
    <citation type="submission" date="2014-03" db="EMBL/GenBank/DDBJ databases">
        <title>Draft genome of the hookworm Oesophagostomum dentatum.</title>
        <authorList>
            <person name="Mitreva M."/>
        </authorList>
    </citation>
    <scope>NUCLEOTIDE SEQUENCE [LARGE SCALE GENOMIC DNA]</scope>
    <source>
        <strain evidence="1 2">OD-Hann</strain>
    </source>
</reference>
<evidence type="ECO:0008006" key="3">
    <source>
        <dbReference type="Google" id="ProtNLM"/>
    </source>
</evidence>
<dbReference type="SUPFAM" id="SSF53474">
    <property type="entry name" value="alpha/beta-Hydrolases"/>
    <property type="match status" value="1"/>
</dbReference>
<dbReference type="AlphaFoldDB" id="A0A0B1T5N1"/>
<dbReference type="GO" id="GO:0010008">
    <property type="term" value="C:endosome membrane"/>
    <property type="evidence" value="ECO:0007669"/>
    <property type="project" value="TreeGrafter"/>
</dbReference>
<accession>A0A0B1T5N1</accession>
<dbReference type="Gene3D" id="3.40.50.1820">
    <property type="entry name" value="alpha/beta hydrolase"/>
    <property type="match status" value="1"/>
</dbReference>
<dbReference type="InterPro" id="IPR029058">
    <property type="entry name" value="AB_hydrolase_fold"/>
</dbReference>
<organism evidence="1 2">
    <name type="scientific">Oesophagostomum dentatum</name>
    <name type="common">Nodular worm</name>
    <dbReference type="NCBI Taxonomy" id="61180"/>
    <lineage>
        <taxon>Eukaryota</taxon>
        <taxon>Metazoa</taxon>
        <taxon>Ecdysozoa</taxon>
        <taxon>Nematoda</taxon>
        <taxon>Chromadorea</taxon>
        <taxon>Rhabditida</taxon>
        <taxon>Rhabditina</taxon>
        <taxon>Rhabditomorpha</taxon>
        <taxon>Strongyloidea</taxon>
        <taxon>Strongylidae</taxon>
        <taxon>Oesophagostomum</taxon>
    </lineage>
</organism>
<dbReference type="GO" id="GO:0005886">
    <property type="term" value="C:plasma membrane"/>
    <property type="evidence" value="ECO:0007669"/>
    <property type="project" value="TreeGrafter"/>
</dbReference>
<dbReference type="EMBL" id="KN551071">
    <property type="protein sequence ID" value="KHJ92888.1"/>
    <property type="molecule type" value="Genomic_DNA"/>
</dbReference>
<evidence type="ECO:0000313" key="1">
    <source>
        <dbReference type="EMBL" id="KHJ92888.1"/>
    </source>
</evidence>
<name>A0A0B1T5N1_OESDE</name>
<evidence type="ECO:0000313" key="2">
    <source>
        <dbReference type="Proteomes" id="UP000053660"/>
    </source>
</evidence>
<sequence length="182" mass="20557">MACEHPNQDALLTGGRHKSENEGGTFISFLKGCVMCCYLMCPPTPNAITRKIAFHPPQKGHTYSICLEDGTNVSNASKLGGRKFFIKPQRLTKCSNSDYEELMRHVKVIIFAQPNASDLGEYLQPYNLNIPLLAELFETEVYAFDYSGFGFSSGRVSERNIYADIRTVFDYVRQRRPDKKVG</sequence>
<dbReference type="PANTHER" id="PTHR12277">
    <property type="entry name" value="ALPHA/BETA HYDROLASE DOMAIN-CONTAINING PROTEIN"/>
    <property type="match status" value="1"/>
</dbReference>
<proteinExistence type="predicted"/>
<dbReference type="GO" id="GO:0008474">
    <property type="term" value="F:palmitoyl-(protein) hydrolase activity"/>
    <property type="evidence" value="ECO:0007669"/>
    <property type="project" value="TreeGrafter"/>
</dbReference>
<dbReference type="PANTHER" id="PTHR12277:SF39">
    <property type="entry name" value="SERINE AMINOPEPTIDASE S33 DOMAIN-CONTAINING PROTEIN"/>
    <property type="match status" value="1"/>
</dbReference>
<dbReference type="Proteomes" id="UP000053660">
    <property type="component" value="Unassembled WGS sequence"/>
</dbReference>
<protein>
    <recommendedName>
        <fullName evidence="3">Serine aminopeptidase S33 domain-containing protein</fullName>
    </recommendedName>
</protein>